<comment type="function">
    <text evidence="1">Catalyzes the 2-thiolation of uridine at the wobble position (U34) of mitochondrial tRNA(Lys), tRNA(Glu) and tRNA(Gln). Required for the formation of 5-taurinomethyl-2-thiouridine (tm5s2U) of mitochondrial tRNA(Lys), tRNA(Glu), and tRNA(Gln) at the wobble position. ATP is required to activate the C2 atom of the wobble base.</text>
</comment>
<evidence type="ECO:0000259" key="13">
    <source>
        <dbReference type="Pfam" id="PF20259"/>
    </source>
</evidence>
<keyword evidence="10" id="KW-1015">Disulfide bond</keyword>
<evidence type="ECO:0000256" key="9">
    <source>
        <dbReference type="ARBA" id="ARBA00022884"/>
    </source>
</evidence>
<keyword evidence="5" id="KW-0808">Transferase</keyword>
<keyword evidence="7" id="KW-0547">Nucleotide-binding</keyword>
<name>A0A8H6TD80_MYCCL</name>
<dbReference type="Pfam" id="PF20258">
    <property type="entry name" value="tRNA_Me_trans_C"/>
    <property type="match status" value="1"/>
</dbReference>
<dbReference type="PANTHER" id="PTHR11933:SF5">
    <property type="entry name" value="MITOCHONDRIAL TRNA-SPECIFIC 2-THIOURIDYLASE 1"/>
    <property type="match status" value="1"/>
</dbReference>
<dbReference type="InterPro" id="IPR046885">
    <property type="entry name" value="MnmA-like_C"/>
</dbReference>
<dbReference type="Gene3D" id="3.40.50.620">
    <property type="entry name" value="HUPs"/>
    <property type="match status" value="1"/>
</dbReference>
<dbReference type="InterPro" id="IPR046884">
    <property type="entry name" value="MnmA-like_central"/>
</dbReference>
<dbReference type="OrthoDB" id="3685at2759"/>
<dbReference type="EC" id="2.8.1.14" evidence="3"/>
<evidence type="ECO:0000256" key="5">
    <source>
        <dbReference type="ARBA" id="ARBA00022679"/>
    </source>
</evidence>
<dbReference type="CDD" id="cd01998">
    <property type="entry name" value="MnmA_TRMU-like"/>
    <property type="match status" value="1"/>
</dbReference>
<organism evidence="14 15">
    <name type="scientific">Mycena chlorophos</name>
    <name type="common">Agaric fungus</name>
    <name type="synonym">Agaricus chlorophos</name>
    <dbReference type="NCBI Taxonomy" id="658473"/>
    <lineage>
        <taxon>Eukaryota</taxon>
        <taxon>Fungi</taxon>
        <taxon>Dikarya</taxon>
        <taxon>Basidiomycota</taxon>
        <taxon>Agaricomycotina</taxon>
        <taxon>Agaricomycetes</taxon>
        <taxon>Agaricomycetidae</taxon>
        <taxon>Agaricales</taxon>
        <taxon>Marasmiineae</taxon>
        <taxon>Mycenaceae</taxon>
        <taxon>Mycena</taxon>
    </lineage>
</organism>
<dbReference type="NCBIfam" id="TIGR00420">
    <property type="entry name" value="trmU"/>
    <property type="match status" value="1"/>
</dbReference>
<evidence type="ECO:0000313" key="14">
    <source>
        <dbReference type="EMBL" id="KAF7316670.1"/>
    </source>
</evidence>
<gene>
    <name evidence="14" type="ORF">HMN09_00399800</name>
</gene>
<evidence type="ECO:0000256" key="8">
    <source>
        <dbReference type="ARBA" id="ARBA00022840"/>
    </source>
</evidence>
<dbReference type="InterPro" id="IPR014729">
    <property type="entry name" value="Rossmann-like_a/b/a_fold"/>
</dbReference>
<evidence type="ECO:0000313" key="15">
    <source>
        <dbReference type="Proteomes" id="UP000613580"/>
    </source>
</evidence>
<keyword evidence="8" id="KW-0067">ATP-binding</keyword>
<feature type="domain" description="tRNA-specific 2-thiouridylase MnmA-like C-terminal" evidence="12">
    <location>
        <begin position="314"/>
        <end position="398"/>
    </location>
</feature>
<dbReference type="GO" id="GO:0016783">
    <property type="term" value="F:sulfurtransferase activity"/>
    <property type="evidence" value="ECO:0007669"/>
    <property type="project" value="InterPro"/>
</dbReference>
<dbReference type="InterPro" id="IPR023382">
    <property type="entry name" value="MnmA-like_central_sf"/>
</dbReference>
<dbReference type="Gene3D" id="2.30.30.280">
    <property type="entry name" value="Adenine nucleotide alpha hydrolases-like domains"/>
    <property type="match status" value="1"/>
</dbReference>
<feature type="domain" description="tRNA-specific 2-thiouridylase MnmA-like central" evidence="13">
    <location>
        <begin position="241"/>
        <end position="303"/>
    </location>
</feature>
<dbReference type="GO" id="GO:0005524">
    <property type="term" value="F:ATP binding"/>
    <property type="evidence" value="ECO:0007669"/>
    <property type="project" value="UniProtKB-KW"/>
</dbReference>
<comment type="catalytic activity">
    <reaction evidence="11">
        <text>5-taurinomethyluridine(34) in tRNA + S-sulfanyl-L-cysteinyl-[protein] + AH2 + ATP = 5-taurinomethyl-2-thiouridine(34) in tRNA + L-cysteinyl-[protein] + A + AMP + diphosphate + H(+)</text>
        <dbReference type="Rhea" id="RHEA:47040"/>
        <dbReference type="Rhea" id="RHEA-COMP:10131"/>
        <dbReference type="Rhea" id="RHEA-COMP:11726"/>
        <dbReference type="Rhea" id="RHEA-COMP:11732"/>
        <dbReference type="Rhea" id="RHEA-COMP:11733"/>
        <dbReference type="ChEBI" id="CHEBI:13193"/>
        <dbReference type="ChEBI" id="CHEBI:15378"/>
        <dbReference type="ChEBI" id="CHEBI:17499"/>
        <dbReference type="ChEBI" id="CHEBI:29950"/>
        <dbReference type="ChEBI" id="CHEBI:30616"/>
        <dbReference type="ChEBI" id="CHEBI:33019"/>
        <dbReference type="ChEBI" id="CHEBI:61963"/>
        <dbReference type="ChEBI" id="CHEBI:87171"/>
        <dbReference type="ChEBI" id="CHEBI:87172"/>
        <dbReference type="ChEBI" id="CHEBI:456215"/>
        <dbReference type="EC" id="2.8.1.14"/>
    </reaction>
</comment>
<dbReference type="Pfam" id="PF03054">
    <property type="entry name" value="tRNA_Me_trans"/>
    <property type="match status" value="1"/>
</dbReference>
<dbReference type="Gene3D" id="2.40.30.10">
    <property type="entry name" value="Translation factors"/>
    <property type="match status" value="1"/>
</dbReference>
<evidence type="ECO:0000256" key="7">
    <source>
        <dbReference type="ARBA" id="ARBA00022741"/>
    </source>
</evidence>
<keyword evidence="4" id="KW-0820">tRNA-binding</keyword>
<evidence type="ECO:0000256" key="4">
    <source>
        <dbReference type="ARBA" id="ARBA00022555"/>
    </source>
</evidence>
<dbReference type="InterPro" id="IPR004506">
    <property type="entry name" value="MnmA-like"/>
</dbReference>
<evidence type="ECO:0000256" key="11">
    <source>
        <dbReference type="ARBA" id="ARBA00049564"/>
    </source>
</evidence>
<proteinExistence type="inferred from homology"/>
<dbReference type="HAMAP" id="MF_00144">
    <property type="entry name" value="tRNA_thiouridyl_MnmA"/>
    <property type="match status" value="1"/>
</dbReference>
<reference evidence="14" key="1">
    <citation type="submission" date="2020-05" db="EMBL/GenBank/DDBJ databases">
        <title>Mycena genomes resolve the evolution of fungal bioluminescence.</title>
        <authorList>
            <person name="Tsai I.J."/>
        </authorList>
    </citation>
    <scope>NUCLEOTIDE SEQUENCE</scope>
    <source>
        <strain evidence="14">110903Hualien_Pintung</strain>
    </source>
</reference>
<dbReference type="PANTHER" id="PTHR11933">
    <property type="entry name" value="TRNA 5-METHYLAMINOMETHYL-2-THIOURIDYLATE -METHYLTRANSFERASE"/>
    <property type="match status" value="1"/>
</dbReference>
<dbReference type="GO" id="GO:0005739">
    <property type="term" value="C:mitochondrion"/>
    <property type="evidence" value="ECO:0007669"/>
    <property type="project" value="TreeGrafter"/>
</dbReference>
<evidence type="ECO:0000256" key="1">
    <source>
        <dbReference type="ARBA" id="ARBA00003986"/>
    </source>
</evidence>
<sequence length="408" mass="45382">MLCARAALKRALSRAYGSSSGPQKGDRVVVGMSGGIDSSVSAKLLASQDYDLSAVFMRNWDTRDEYGTSDNGTGCEWEKDWDDVQRVCKAYDIPCEMVDLSRDYWNRVFEPSLREWEDGVTPNPDVSCNREIKFGALLKHLPAPEGGGKPPWLATGHYARKDWQSSRPRLLRSLDPLKDQTYYLSSIPEAGLARALFPLGELTKNKVREIAHDGVMPTSVLERAESMGLCFIGQKKRTDFKGFISSYIQPSPGPVKLLSTGRTLTQHHGLWTFTIGENIRLPGQAEKLFVIAKDVPNNTIFVGPAHDPNLFVQTVHVNDFSWIWRADPPEGLDKPEGVRLLTQIRHKMVPLGCTVRSVDHSDSRNKLAIEFDEPLKGVAPGQVAALWRDEWCLGCGVITRTGLGTEES</sequence>
<keyword evidence="15" id="KW-1185">Reference proteome</keyword>
<keyword evidence="9" id="KW-0694">RNA-binding</keyword>
<evidence type="ECO:0000256" key="6">
    <source>
        <dbReference type="ARBA" id="ARBA00022694"/>
    </source>
</evidence>
<keyword evidence="6" id="KW-0819">tRNA processing</keyword>
<comment type="caution">
    <text evidence="14">The sequence shown here is derived from an EMBL/GenBank/DDBJ whole genome shotgun (WGS) entry which is preliminary data.</text>
</comment>
<dbReference type="Proteomes" id="UP000613580">
    <property type="component" value="Unassembled WGS sequence"/>
</dbReference>
<protein>
    <recommendedName>
        <fullName evidence="3">tRNA-5-taurinomethyluridine 2-sulfurtransferase</fullName>
        <ecNumber evidence="3">2.8.1.14</ecNumber>
    </recommendedName>
</protein>
<evidence type="ECO:0000256" key="10">
    <source>
        <dbReference type="ARBA" id="ARBA00023157"/>
    </source>
</evidence>
<dbReference type="GO" id="GO:0000049">
    <property type="term" value="F:tRNA binding"/>
    <property type="evidence" value="ECO:0007669"/>
    <property type="project" value="UniProtKB-KW"/>
</dbReference>
<comment type="similarity">
    <text evidence="2">Belongs to the MnmA/TRMU family.</text>
</comment>
<dbReference type="EMBL" id="JACAZE010000005">
    <property type="protein sequence ID" value="KAF7316670.1"/>
    <property type="molecule type" value="Genomic_DNA"/>
</dbReference>
<accession>A0A8H6TD80</accession>
<dbReference type="AlphaFoldDB" id="A0A8H6TD80"/>
<dbReference type="Pfam" id="PF20259">
    <property type="entry name" value="tRNA_Me_trans_M"/>
    <property type="match status" value="1"/>
</dbReference>
<dbReference type="SUPFAM" id="SSF52402">
    <property type="entry name" value="Adenine nucleotide alpha hydrolases-like"/>
    <property type="match status" value="1"/>
</dbReference>
<evidence type="ECO:0000256" key="3">
    <source>
        <dbReference type="ARBA" id="ARBA00011953"/>
    </source>
</evidence>
<dbReference type="NCBIfam" id="NF001138">
    <property type="entry name" value="PRK00143.1"/>
    <property type="match status" value="1"/>
</dbReference>
<dbReference type="GO" id="GO:0002143">
    <property type="term" value="P:tRNA wobble position uridine thiolation"/>
    <property type="evidence" value="ECO:0007669"/>
    <property type="project" value="TreeGrafter"/>
</dbReference>
<evidence type="ECO:0000259" key="12">
    <source>
        <dbReference type="Pfam" id="PF20258"/>
    </source>
</evidence>
<evidence type="ECO:0000256" key="2">
    <source>
        <dbReference type="ARBA" id="ARBA00006191"/>
    </source>
</evidence>